<sequence>MTLIQQIFIIGMVVLGTVFTRVIAFAVFPADKSTPDYIKYLGKVLPSAVLGMLVIYCYKGIDISVGSHGLPELSAGIVVAVLQLWKKNMFLSIAAGTIFYMVLVQLIF</sequence>
<feature type="transmembrane region" description="Helical" evidence="1">
    <location>
        <begin position="89"/>
        <end position="107"/>
    </location>
</feature>
<accession>A0A919RY22</accession>
<keyword evidence="1" id="KW-0472">Membrane</keyword>
<gene>
    <name evidence="2" type="ORF">CPJCM30710_10530</name>
</gene>
<evidence type="ECO:0000256" key="1">
    <source>
        <dbReference type="SAM" id="Phobius"/>
    </source>
</evidence>
<dbReference type="RefSeq" id="WP_212903123.1">
    <property type="nucleotide sequence ID" value="NZ_BOPZ01000006.1"/>
</dbReference>
<evidence type="ECO:0000313" key="2">
    <source>
        <dbReference type="EMBL" id="GIM28387.1"/>
    </source>
</evidence>
<dbReference type="Proteomes" id="UP000679179">
    <property type="component" value="Unassembled WGS sequence"/>
</dbReference>
<organism evidence="2 3">
    <name type="scientific">Clostridium polyendosporum</name>
    <dbReference type="NCBI Taxonomy" id="69208"/>
    <lineage>
        <taxon>Bacteria</taxon>
        <taxon>Bacillati</taxon>
        <taxon>Bacillota</taxon>
        <taxon>Clostridia</taxon>
        <taxon>Eubacteriales</taxon>
        <taxon>Clostridiaceae</taxon>
        <taxon>Clostridium</taxon>
    </lineage>
</organism>
<feature type="transmembrane region" description="Helical" evidence="1">
    <location>
        <begin position="7"/>
        <end position="28"/>
    </location>
</feature>
<name>A0A919RY22_9CLOT</name>
<keyword evidence="3" id="KW-1185">Reference proteome</keyword>
<dbReference type="AlphaFoldDB" id="A0A919RY22"/>
<keyword evidence="1" id="KW-1133">Transmembrane helix</keyword>
<dbReference type="Pfam" id="PF05437">
    <property type="entry name" value="AzlD"/>
    <property type="match status" value="1"/>
</dbReference>
<feature type="transmembrane region" description="Helical" evidence="1">
    <location>
        <begin position="40"/>
        <end position="58"/>
    </location>
</feature>
<dbReference type="InterPro" id="IPR008407">
    <property type="entry name" value="Brnchd-chn_aa_trnsp_AzlD"/>
</dbReference>
<evidence type="ECO:0008006" key="4">
    <source>
        <dbReference type="Google" id="ProtNLM"/>
    </source>
</evidence>
<proteinExistence type="predicted"/>
<dbReference type="PIRSF" id="PIRSF003203">
    <property type="entry name" value="AzlD"/>
    <property type="match status" value="1"/>
</dbReference>
<evidence type="ECO:0000313" key="3">
    <source>
        <dbReference type="Proteomes" id="UP000679179"/>
    </source>
</evidence>
<protein>
    <recommendedName>
        <fullName evidence="4">Branched-chain amino acid transport protein AzlD</fullName>
    </recommendedName>
</protein>
<comment type="caution">
    <text evidence="2">The sequence shown here is derived from an EMBL/GenBank/DDBJ whole genome shotgun (WGS) entry which is preliminary data.</text>
</comment>
<keyword evidence="1" id="KW-0812">Transmembrane</keyword>
<reference evidence="2" key="1">
    <citation type="submission" date="2021-03" db="EMBL/GenBank/DDBJ databases">
        <title>Taxonomic study of Clostridium polyendosporum from meadow-gley soil under rice.</title>
        <authorList>
            <person name="Kobayashi H."/>
            <person name="Tanizawa Y."/>
            <person name="Yagura M."/>
        </authorList>
    </citation>
    <scope>NUCLEOTIDE SEQUENCE</scope>
    <source>
        <strain evidence="2">JCM 30710</strain>
    </source>
</reference>
<dbReference type="EMBL" id="BOPZ01000006">
    <property type="protein sequence ID" value="GIM28387.1"/>
    <property type="molecule type" value="Genomic_DNA"/>
</dbReference>